<dbReference type="Ensembl" id="ENSORLT00015006406.1">
    <property type="protein sequence ID" value="ENSORLP00015005150.1"/>
    <property type="gene ID" value="ENSORLG00015005982.1"/>
</dbReference>
<reference evidence="22" key="3">
    <citation type="submission" date="2025-08" db="UniProtKB">
        <authorList>
            <consortium name="Ensembl"/>
        </authorList>
    </citation>
    <scope>IDENTIFICATION</scope>
    <source>
        <strain evidence="22">HSOK</strain>
    </source>
</reference>
<evidence type="ECO:0000256" key="9">
    <source>
        <dbReference type="ARBA" id="ARBA00022989"/>
    </source>
</evidence>
<dbReference type="GO" id="GO:0005436">
    <property type="term" value="F:sodium:phosphate symporter activity"/>
    <property type="evidence" value="ECO:0007669"/>
    <property type="project" value="InterPro"/>
</dbReference>
<comment type="similarity">
    <text evidence="2">Belongs to the SLC34A transporter family.</text>
</comment>
<evidence type="ECO:0000256" key="11">
    <source>
        <dbReference type="ARBA" id="ARBA00023136"/>
    </source>
</evidence>
<evidence type="ECO:0000256" key="14">
    <source>
        <dbReference type="ARBA" id="ARBA00023201"/>
    </source>
</evidence>
<evidence type="ECO:0000256" key="17">
    <source>
        <dbReference type="ARBA" id="ARBA00031850"/>
    </source>
</evidence>
<dbReference type="InterPro" id="IPR003841">
    <property type="entry name" value="Na/Pi_transpt"/>
</dbReference>
<evidence type="ECO:0000313" key="23">
    <source>
        <dbReference type="Proteomes" id="UP000265200"/>
    </source>
</evidence>
<evidence type="ECO:0000313" key="22">
    <source>
        <dbReference type="Ensembl" id="ENSORLP00015005150.1"/>
    </source>
</evidence>
<evidence type="ECO:0000256" key="21">
    <source>
        <dbReference type="SAM" id="Phobius"/>
    </source>
</evidence>
<feature type="transmembrane region" description="Helical" evidence="21">
    <location>
        <begin position="137"/>
        <end position="156"/>
    </location>
</feature>
<evidence type="ECO:0000256" key="15">
    <source>
        <dbReference type="ARBA" id="ARBA00029614"/>
    </source>
</evidence>
<keyword evidence="11 21" id="KW-0472">Membrane</keyword>
<evidence type="ECO:0000256" key="16">
    <source>
        <dbReference type="ARBA" id="ARBA00029764"/>
    </source>
</evidence>
<accession>A0A3P9HBH2</accession>
<keyword evidence="8" id="KW-0769">Symport</keyword>
<name>A0A3P9HBH2_ORYLA</name>
<comment type="subcellular location">
    <subcellularLocation>
        <location evidence="1">Apical cell membrane</location>
        <topology evidence="1">Multi-pass membrane protein</topology>
    </subcellularLocation>
</comment>
<organism evidence="22 23">
    <name type="scientific">Oryzias latipes</name>
    <name type="common">Japanese rice fish</name>
    <name type="synonym">Japanese killifish</name>
    <dbReference type="NCBI Taxonomy" id="8090"/>
    <lineage>
        <taxon>Eukaryota</taxon>
        <taxon>Metazoa</taxon>
        <taxon>Chordata</taxon>
        <taxon>Craniata</taxon>
        <taxon>Vertebrata</taxon>
        <taxon>Euteleostomi</taxon>
        <taxon>Actinopterygii</taxon>
        <taxon>Neopterygii</taxon>
        <taxon>Teleostei</taxon>
        <taxon>Neoteleostei</taxon>
        <taxon>Acanthomorphata</taxon>
        <taxon>Ovalentaria</taxon>
        <taxon>Atherinomorphae</taxon>
        <taxon>Beloniformes</taxon>
        <taxon>Adrianichthyidae</taxon>
        <taxon>Oryziinae</taxon>
        <taxon>Oryzias</taxon>
    </lineage>
</organism>
<evidence type="ECO:0000256" key="10">
    <source>
        <dbReference type="ARBA" id="ARBA00023065"/>
    </source>
</evidence>
<keyword evidence="10" id="KW-0406">Ion transport</keyword>
<comment type="function">
    <text evidence="19">Involved in actively transporting phosphate into cells via Na(+) cotransport in the renal brush border membrane. The cotransport has a Na(+):Pi stoichiometry of 3:1 and is electrogenic.</text>
</comment>
<feature type="transmembrane region" description="Helical" evidence="21">
    <location>
        <begin position="32"/>
        <end position="54"/>
    </location>
</feature>
<evidence type="ECO:0000256" key="20">
    <source>
        <dbReference type="ARBA" id="ARBA00046944"/>
    </source>
</evidence>
<keyword evidence="5" id="KW-1003">Cell membrane</keyword>
<evidence type="ECO:0000256" key="1">
    <source>
        <dbReference type="ARBA" id="ARBA00004424"/>
    </source>
</evidence>
<keyword evidence="12" id="KW-1015">Disulfide bond</keyword>
<keyword evidence="6" id="KW-0597">Phosphoprotein</keyword>
<feature type="transmembrane region" description="Helical" evidence="21">
    <location>
        <begin position="75"/>
        <end position="95"/>
    </location>
</feature>
<keyword evidence="4" id="KW-0813">Transport</keyword>
<keyword evidence="14" id="KW-0739">Sodium transport</keyword>
<protein>
    <recommendedName>
        <fullName evidence="3">Sodium-dependent phosphate transport protein 2A</fullName>
    </recommendedName>
    <alternativeName>
        <fullName evidence="17">Na(+)-dependent phosphate cotransporter 2A</fullName>
    </alternativeName>
    <alternativeName>
        <fullName evidence="15">Sodium/phosphate cotransporter 2A</fullName>
    </alternativeName>
    <alternativeName>
        <fullName evidence="16">Solute carrier family 34 member 1</fullName>
    </alternativeName>
</protein>
<feature type="transmembrane region" description="Helical" evidence="21">
    <location>
        <begin position="176"/>
        <end position="198"/>
    </location>
</feature>
<keyword evidence="9 21" id="KW-1133">Transmembrane helix</keyword>
<reference evidence="22" key="4">
    <citation type="submission" date="2025-09" db="UniProtKB">
        <authorList>
            <consortium name="Ensembl"/>
        </authorList>
    </citation>
    <scope>IDENTIFICATION</scope>
    <source>
        <strain evidence="22">HSOK</strain>
    </source>
</reference>
<comment type="subunit">
    <text evidence="20">Interacts via its C-terminal region with NHERF4. Interacts with NHERF1. Interacts with TMEM174; regulates SLC34A1 internalization by PTH and FGF23.</text>
</comment>
<dbReference type="GO" id="GO:0016324">
    <property type="term" value="C:apical plasma membrane"/>
    <property type="evidence" value="ECO:0007669"/>
    <property type="project" value="UniProtKB-SubCell"/>
</dbReference>
<keyword evidence="13" id="KW-0325">Glycoprotein</keyword>
<evidence type="ECO:0000256" key="6">
    <source>
        <dbReference type="ARBA" id="ARBA00022553"/>
    </source>
</evidence>
<evidence type="ECO:0000256" key="18">
    <source>
        <dbReference type="ARBA" id="ARBA00034042"/>
    </source>
</evidence>
<evidence type="ECO:0000256" key="13">
    <source>
        <dbReference type="ARBA" id="ARBA00023180"/>
    </source>
</evidence>
<dbReference type="PANTHER" id="PTHR10010:SF21">
    <property type="entry name" value="SODIUM-DEPENDENT PHOSPHATE TRANSPORT PROTEIN 2A"/>
    <property type="match status" value="1"/>
</dbReference>
<evidence type="ECO:0000256" key="5">
    <source>
        <dbReference type="ARBA" id="ARBA00022475"/>
    </source>
</evidence>
<sequence>DGLKSQLSRYFYFIMAKCNDWHLFVGGSLSDLAVGLILLACSLLVLCGCLILLVKLPNSLLRGQVAKATNNFPHPFTWLAGCLAVFVGAGMTFLVQSSSVFTSAITPLVGNLTINTALAAYSAMDEDLSDSYPDIKEVALCHFSFNLLGILLWYPIPAARLPTRMACALGKRTARYRWFAILYLLCFLLFQSLAFALSMAGWEVITGVGVPVVIVIVSVATINLMQVHRPDYFSLEPFDDLMTALQLPPQSLVEKLSLKTKLGKLIERNKNATKQMTCQ</sequence>
<dbReference type="Proteomes" id="UP000265200">
    <property type="component" value="Chromosome 14"/>
</dbReference>
<reference key="1">
    <citation type="journal article" date="2007" name="Nature">
        <title>The medaka draft genome and insights into vertebrate genome evolution.</title>
        <authorList>
            <person name="Kasahara M."/>
            <person name="Naruse K."/>
            <person name="Sasaki S."/>
            <person name="Nakatani Y."/>
            <person name="Qu W."/>
            <person name="Ahsan B."/>
            <person name="Yamada T."/>
            <person name="Nagayasu Y."/>
            <person name="Doi K."/>
            <person name="Kasai Y."/>
            <person name="Jindo T."/>
            <person name="Kobayashi D."/>
            <person name="Shimada A."/>
            <person name="Toyoda A."/>
            <person name="Kuroki Y."/>
            <person name="Fujiyama A."/>
            <person name="Sasaki T."/>
            <person name="Shimizu A."/>
            <person name="Asakawa S."/>
            <person name="Shimizu N."/>
            <person name="Hashimoto S."/>
            <person name="Yang J."/>
            <person name="Lee Y."/>
            <person name="Matsushima K."/>
            <person name="Sugano S."/>
            <person name="Sakaizumi M."/>
            <person name="Narita T."/>
            <person name="Ohishi K."/>
            <person name="Haga S."/>
            <person name="Ohta F."/>
            <person name="Nomoto H."/>
            <person name="Nogata K."/>
            <person name="Morishita T."/>
            <person name="Endo T."/>
            <person name="Shin-I T."/>
            <person name="Takeda H."/>
            <person name="Morishita S."/>
            <person name="Kohara Y."/>
        </authorList>
    </citation>
    <scope>NUCLEOTIDE SEQUENCE [LARGE SCALE GENOMIC DNA]</scope>
    <source>
        <strain>Hd-rR</strain>
    </source>
</reference>
<evidence type="ECO:0000256" key="3">
    <source>
        <dbReference type="ARBA" id="ARBA00020021"/>
    </source>
</evidence>
<comment type="catalytic activity">
    <reaction evidence="18">
        <text>3 Na(+)(out) + phosphate(out) = 3 Na(+)(in) + phosphate(in)</text>
        <dbReference type="Rhea" id="RHEA:71255"/>
        <dbReference type="ChEBI" id="CHEBI:29101"/>
        <dbReference type="ChEBI" id="CHEBI:43474"/>
    </reaction>
    <physiologicalReaction direction="left-to-right" evidence="18">
        <dbReference type="Rhea" id="RHEA:71256"/>
    </physiologicalReaction>
</comment>
<evidence type="ECO:0000256" key="4">
    <source>
        <dbReference type="ARBA" id="ARBA00022448"/>
    </source>
</evidence>
<reference evidence="22 23" key="2">
    <citation type="submission" date="2017-04" db="EMBL/GenBank/DDBJ databases">
        <title>CpG methylation of centromeres and impact of large insertions on vertebrate speciation.</title>
        <authorList>
            <person name="Ichikawa K."/>
            <person name="Yoshimura J."/>
            <person name="Morishita S."/>
        </authorList>
    </citation>
    <scope>NUCLEOTIDE SEQUENCE</scope>
    <source>
        <strain evidence="22 23">HSOK</strain>
    </source>
</reference>
<feature type="transmembrane region" description="Helical" evidence="21">
    <location>
        <begin position="204"/>
        <end position="225"/>
    </location>
</feature>
<evidence type="ECO:0000256" key="2">
    <source>
        <dbReference type="ARBA" id="ARBA00005808"/>
    </source>
</evidence>
<evidence type="ECO:0000256" key="19">
    <source>
        <dbReference type="ARBA" id="ARBA00045420"/>
    </source>
</evidence>
<keyword evidence="7 21" id="KW-0812">Transmembrane</keyword>
<evidence type="ECO:0000256" key="8">
    <source>
        <dbReference type="ARBA" id="ARBA00022847"/>
    </source>
</evidence>
<dbReference type="GO" id="GO:0044341">
    <property type="term" value="P:sodium-dependent phosphate transport"/>
    <property type="evidence" value="ECO:0007669"/>
    <property type="project" value="InterPro"/>
</dbReference>
<keyword evidence="14" id="KW-0915">Sodium</keyword>
<dbReference type="AlphaFoldDB" id="A0A3P9HBH2"/>
<evidence type="ECO:0000256" key="12">
    <source>
        <dbReference type="ARBA" id="ARBA00023157"/>
    </source>
</evidence>
<proteinExistence type="inferred from homology"/>
<evidence type="ECO:0000256" key="7">
    <source>
        <dbReference type="ARBA" id="ARBA00022692"/>
    </source>
</evidence>
<dbReference type="PANTHER" id="PTHR10010">
    <property type="entry name" value="SOLUTE CARRIER FAMILY 34 SODIUM PHOSPHATE , MEMBER 2-RELATED"/>
    <property type="match status" value="1"/>
</dbReference>